<dbReference type="Pfam" id="PF00950">
    <property type="entry name" value="ABC-3"/>
    <property type="match status" value="1"/>
</dbReference>
<protein>
    <recommendedName>
        <fullName evidence="5">Metal ABC transporter permease</fullName>
    </recommendedName>
</protein>
<evidence type="ECO:0000256" key="2">
    <source>
        <dbReference type="SAM" id="Phobius"/>
    </source>
</evidence>
<evidence type="ECO:0000256" key="1">
    <source>
        <dbReference type="SAM" id="MobiDB-lite"/>
    </source>
</evidence>
<keyword evidence="2" id="KW-1133">Transmembrane helix</keyword>
<organism evidence="3 4">
    <name type="scientific">Halorubrum ezzemoulense</name>
    <name type="common">Halorubrum chaoviator</name>
    <dbReference type="NCBI Taxonomy" id="337243"/>
    <lineage>
        <taxon>Archaea</taxon>
        <taxon>Methanobacteriati</taxon>
        <taxon>Methanobacteriota</taxon>
        <taxon>Stenosarchaea group</taxon>
        <taxon>Halobacteria</taxon>
        <taxon>Halobacteriales</taxon>
        <taxon>Haloferacaceae</taxon>
        <taxon>Halorubrum</taxon>
    </lineage>
</organism>
<feature type="transmembrane region" description="Helical" evidence="2">
    <location>
        <begin position="42"/>
        <end position="60"/>
    </location>
</feature>
<dbReference type="GO" id="GO:0055085">
    <property type="term" value="P:transmembrane transport"/>
    <property type="evidence" value="ECO:0007669"/>
    <property type="project" value="InterPro"/>
</dbReference>
<dbReference type="AlphaFoldDB" id="A0A256IW16"/>
<keyword evidence="2" id="KW-0472">Membrane</keyword>
<name>A0A256IW16_HALEZ</name>
<feature type="compositionally biased region" description="Basic and acidic residues" evidence="1">
    <location>
        <begin position="67"/>
        <end position="83"/>
    </location>
</feature>
<feature type="non-terminal residue" evidence="3">
    <location>
        <position position="1"/>
    </location>
</feature>
<dbReference type="PANTHER" id="PTHR30477:SF0">
    <property type="entry name" value="METAL TRANSPORT SYSTEM MEMBRANE PROTEIN TM_0125-RELATED"/>
    <property type="match status" value="1"/>
</dbReference>
<dbReference type="EMBL" id="NHOZ01000134">
    <property type="protein sequence ID" value="OYR60759.1"/>
    <property type="molecule type" value="Genomic_DNA"/>
</dbReference>
<feature type="transmembrane region" description="Helical" evidence="2">
    <location>
        <begin position="16"/>
        <end position="36"/>
    </location>
</feature>
<dbReference type="InterPro" id="IPR001626">
    <property type="entry name" value="ABC_TroCD"/>
</dbReference>
<evidence type="ECO:0000313" key="4">
    <source>
        <dbReference type="Proteomes" id="UP000215731"/>
    </source>
</evidence>
<dbReference type="RefSeq" id="WP_179233683.1">
    <property type="nucleotide sequence ID" value="NZ_NHOZ01000134.1"/>
</dbReference>
<dbReference type="PANTHER" id="PTHR30477">
    <property type="entry name" value="ABC-TRANSPORTER METAL-BINDING PROTEIN"/>
    <property type="match status" value="1"/>
</dbReference>
<proteinExistence type="predicted"/>
<evidence type="ECO:0008006" key="5">
    <source>
        <dbReference type="Google" id="ProtNLM"/>
    </source>
</evidence>
<evidence type="ECO:0000313" key="3">
    <source>
        <dbReference type="EMBL" id="OYR60759.1"/>
    </source>
</evidence>
<gene>
    <name evidence="3" type="ORF">DJ80_14545</name>
</gene>
<dbReference type="GO" id="GO:0043190">
    <property type="term" value="C:ATP-binding cassette (ABC) transporter complex"/>
    <property type="evidence" value="ECO:0007669"/>
    <property type="project" value="InterPro"/>
</dbReference>
<dbReference type="Proteomes" id="UP000215731">
    <property type="component" value="Unassembled WGS sequence"/>
</dbReference>
<comment type="caution">
    <text evidence="3">The sequence shown here is derived from an EMBL/GenBank/DDBJ whole genome shotgun (WGS) entry which is preliminary data.</text>
</comment>
<sequence>VPVAAAAQLARGFREALLASVVLAQIAVVAGITLSFNYNTTAGGTIVLVAVGVYIVAVLAGKAQSRRAGDEAPERVDGAERATGEATDVGGDDVAGAESTD</sequence>
<keyword evidence="2" id="KW-0812">Transmembrane</keyword>
<feature type="region of interest" description="Disordered" evidence="1">
    <location>
        <begin position="63"/>
        <end position="101"/>
    </location>
</feature>
<reference evidence="3 4" key="1">
    <citation type="journal article" date="2014" name="Front. Microbiol.">
        <title>Population and genomic analysis of the genus Halorubrum.</title>
        <authorList>
            <person name="Fullmer M.S."/>
            <person name="Soucy S.M."/>
            <person name="Swithers K.S."/>
            <person name="Makkay A.M."/>
            <person name="Wheeler R."/>
            <person name="Ventosa A."/>
            <person name="Gogarten J.P."/>
            <person name="Papke R.T."/>
        </authorList>
    </citation>
    <scope>NUCLEOTIDE SEQUENCE [LARGE SCALE GENOMIC DNA]</scope>
    <source>
        <strain evidence="3 4">Ga36</strain>
    </source>
</reference>
<accession>A0A256IW16</accession>